<evidence type="ECO:0000256" key="2">
    <source>
        <dbReference type="ARBA" id="ARBA00022692"/>
    </source>
</evidence>
<evidence type="ECO:0000256" key="5">
    <source>
        <dbReference type="SAM" id="Phobius"/>
    </source>
</evidence>
<evidence type="ECO:0000256" key="1">
    <source>
        <dbReference type="ARBA" id="ARBA00004141"/>
    </source>
</evidence>
<evidence type="ECO:0000313" key="6">
    <source>
        <dbReference type="EMBL" id="MBT1685885.1"/>
    </source>
</evidence>
<reference evidence="6 7" key="1">
    <citation type="submission" date="2021-05" db="EMBL/GenBank/DDBJ databases">
        <title>A Polyphasic approach of four new species of the genus Ohtaekwangia: Ohtaekwangia histidinii sp. nov., Ohtaekwangia cretensis sp. nov., Ohtaekwangia indiensis sp. nov., Ohtaekwangia reichenbachii sp. nov. from diverse environment.</title>
        <authorList>
            <person name="Octaviana S."/>
        </authorList>
    </citation>
    <scope>NUCLEOTIDE SEQUENCE [LARGE SCALE GENOMIC DNA]</scope>
    <source>
        <strain evidence="6 7">PWU37</strain>
    </source>
</reference>
<sequence length="121" mass="13235">MKVKRIVTIVMTVLAVLMTALSGTMKLTGSPDVVRMLSAMGVTRLIPVLGILQLVFIGLFAYPPTLRIGFILLSCYYSGALATEIFQGTTFNALIPLGLIWIAAFLRDRAIFLTEKKQMPA</sequence>
<organism evidence="6 7">
    <name type="scientific">Dawidia soli</name>
    <dbReference type="NCBI Taxonomy" id="2782352"/>
    <lineage>
        <taxon>Bacteria</taxon>
        <taxon>Pseudomonadati</taxon>
        <taxon>Bacteroidota</taxon>
        <taxon>Cytophagia</taxon>
        <taxon>Cytophagales</taxon>
        <taxon>Chryseotaleaceae</taxon>
        <taxon>Dawidia</taxon>
    </lineage>
</organism>
<feature type="transmembrane region" description="Helical" evidence="5">
    <location>
        <begin position="38"/>
        <end position="61"/>
    </location>
</feature>
<keyword evidence="4 5" id="KW-0472">Membrane</keyword>
<dbReference type="InterPro" id="IPR032808">
    <property type="entry name" value="DoxX"/>
</dbReference>
<evidence type="ECO:0000256" key="4">
    <source>
        <dbReference type="ARBA" id="ARBA00023136"/>
    </source>
</evidence>
<proteinExistence type="predicted"/>
<protein>
    <submittedName>
        <fullName evidence="6">DoxX family protein</fullName>
    </submittedName>
</protein>
<dbReference type="RefSeq" id="WP_254089136.1">
    <property type="nucleotide sequence ID" value="NZ_JAHESC010000005.1"/>
</dbReference>
<keyword evidence="2 5" id="KW-0812">Transmembrane</keyword>
<evidence type="ECO:0000313" key="7">
    <source>
        <dbReference type="Proteomes" id="UP001319180"/>
    </source>
</evidence>
<feature type="transmembrane region" description="Helical" evidence="5">
    <location>
        <begin position="68"/>
        <end position="87"/>
    </location>
</feature>
<feature type="transmembrane region" description="Helical" evidence="5">
    <location>
        <begin position="93"/>
        <end position="112"/>
    </location>
</feature>
<gene>
    <name evidence="6" type="ORF">KK078_04925</name>
</gene>
<keyword evidence="3 5" id="KW-1133">Transmembrane helix</keyword>
<dbReference type="GO" id="GO:0016020">
    <property type="term" value="C:membrane"/>
    <property type="evidence" value="ECO:0007669"/>
    <property type="project" value="UniProtKB-SubCell"/>
</dbReference>
<comment type="subcellular location">
    <subcellularLocation>
        <location evidence="1">Membrane</location>
        <topology evidence="1">Multi-pass membrane protein</topology>
    </subcellularLocation>
</comment>
<keyword evidence="7" id="KW-1185">Reference proteome</keyword>
<comment type="caution">
    <text evidence="6">The sequence shown here is derived from an EMBL/GenBank/DDBJ whole genome shotgun (WGS) entry which is preliminary data.</text>
</comment>
<dbReference type="EMBL" id="JAHESC010000005">
    <property type="protein sequence ID" value="MBT1685885.1"/>
    <property type="molecule type" value="Genomic_DNA"/>
</dbReference>
<dbReference type="AlphaFoldDB" id="A0AAP2D7K9"/>
<name>A0AAP2D7K9_9BACT</name>
<dbReference type="Proteomes" id="UP001319180">
    <property type="component" value="Unassembled WGS sequence"/>
</dbReference>
<accession>A0AAP2D7K9</accession>
<dbReference type="Pfam" id="PF13564">
    <property type="entry name" value="DoxX_2"/>
    <property type="match status" value="1"/>
</dbReference>
<evidence type="ECO:0000256" key="3">
    <source>
        <dbReference type="ARBA" id="ARBA00022989"/>
    </source>
</evidence>